<gene>
    <name evidence="1" type="ORF">J1N35_037180</name>
</gene>
<dbReference type="EMBL" id="JAIQCV010000011">
    <property type="protein sequence ID" value="KAH1046396.1"/>
    <property type="molecule type" value="Genomic_DNA"/>
</dbReference>
<sequence>MCWTFDPYVRAFPPLQAVCTSRWDLAIQKIYTDPTSCGCLRRMTRLESDMEGQTNTSFRQWLGTMKPWQWAQSFDEGFRYNQMTTNMLEGINIVLLKTRHLLILSVFSTTFYRLTTLILRMGQQQVNQMETRNVFFEDVKDVMVAKRRMAKSMNVEVYS</sequence>
<organism evidence="1 2">
    <name type="scientific">Gossypium stocksii</name>
    <dbReference type="NCBI Taxonomy" id="47602"/>
    <lineage>
        <taxon>Eukaryota</taxon>
        <taxon>Viridiplantae</taxon>
        <taxon>Streptophyta</taxon>
        <taxon>Embryophyta</taxon>
        <taxon>Tracheophyta</taxon>
        <taxon>Spermatophyta</taxon>
        <taxon>Magnoliopsida</taxon>
        <taxon>eudicotyledons</taxon>
        <taxon>Gunneridae</taxon>
        <taxon>Pentapetalae</taxon>
        <taxon>rosids</taxon>
        <taxon>malvids</taxon>
        <taxon>Malvales</taxon>
        <taxon>Malvaceae</taxon>
        <taxon>Malvoideae</taxon>
        <taxon>Gossypium</taxon>
    </lineage>
</organism>
<reference evidence="1 2" key="1">
    <citation type="journal article" date="2021" name="Plant Biotechnol. J.">
        <title>Multi-omics assisted identification of the key and species-specific regulatory components of drought-tolerant mechanisms in Gossypium stocksii.</title>
        <authorList>
            <person name="Yu D."/>
            <person name="Ke L."/>
            <person name="Zhang D."/>
            <person name="Wu Y."/>
            <person name="Sun Y."/>
            <person name="Mei J."/>
            <person name="Sun J."/>
            <person name="Sun Y."/>
        </authorList>
    </citation>
    <scope>NUCLEOTIDE SEQUENCE [LARGE SCALE GENOMIC DNA]</scope>
    <source>
        <strain evidence="2">cv. E1</strain>
        <tissue evidence="1">Leaf</tissue>
    </source>
</reference>
<dbReference type="OrthoDB" id="1415334at2759"/>
<evidence type="ECO:0000313" key="1">
    <source>
        <dbReference type="EMBL" id="KAH1046396.1"/>
    </source>
</evidence>
<dbReference type="AlphaFoldDB" id="A0A9D3ZKN2"/>
<evidence type="ECO:0000313" key="2">
    <source>
        <dbReference type="Proteomes" id="UP000828251"/>
    </source>
</evidence>
<proteinExistence type="predicted"/>
<accession>A0A9D3ZKN2</accession>
<keyword evidence="2" id="KW-1185">Reference proteome</keyword>
<protein>
    <submittedName>
        <fullName evidence="1">Uncharacterized protein</fullName>
    </submittedName>
</protein>
<name>A0A9D3ZKN2_9ROSI</name>
<dbReference type="Proteomes" id="UP000828251">
    <property type="component" value="Unassembled WGS sequence"/>
</dbReference>
<comment type="caution">
    <text evidence="1">The sequence shown here is derived from an EMBL/GenBank/DDBJ whole genome shotgun (WGS) entry which is preliminary data.</text>
</comment>